<evidence type="ECO:0000313" key="12">
    <source>
        <dbReference type="Proteomes" id="UP000242088"/>
    </source>
</evidence>
<evidence type="ECO:0000259" key="8">
    <source>
        <dbReference type="Pfam" id="PF09335"/>
    </source>
</evidence>
<reference evidence="12 13" key="1">
    <citation type="journal article" date="2016" name="Front. Microbiol.">
        <title>Comprehensive Phylogenetic Analysis of Bovine Non-aureus Staphylococci Species Based on Whole-Genome Sequencing.</title>
        <authorList>
            <person name="Naushad S."/>
            <person name="Barkema H.W."/>
            <person name="Luby C."/>
            <person name="Condas L.A."/>
            <person name="Nobrega D.B."/>
            <person name="Carson D.A."/>
            <person name="De Buck J."/>
        </authorList>
    </citation>
    <scope>NUCLEOTIDE SEQUENCE [LARGE SCALE GENOMIC DNA]</scope>
    <source>
        <strain evidence="10 12">SNUC 1409</strain>
        <strain evidence="11 14">SNUC 4143</strain>
        <strain evidence="9 13">SNUC 761</strain>
    </source>
</reference>
<feature type="transmembrane region" description="Helical" evidence="7">
    <location>
        <begin position="138"/>
        <end position="158"/>
    </location>
</feature>
<dbReference type="InterPro" id="IPR051311">
    <property type="entry name" value="DedA_domain"/>
</dbReference>
<dbReference type="PANTHER" id="PTHR42709:SF6">
    <property type="entry name" value="UNDECAPRENYL PHOSPHATE TRANSPORTER A"/>
    <property type="match status" value="1"/>
</dbReference>
<dbReference type="EMBL" id="PYZH01000024">
    <property type="protein sequence ID" value="PTF15822.1"/>
    <property type="molecule type" value="Genomic_DNA"/>
</dbReference>
<dbReference type="RefSeq" id="WP_103166188.1">
    <property type="nucleotide sequence ID" value="NZ_CP130489.1"/>
</dbReference>
<evidence type="ECO:0000256" key="6">
    <source>
        <dbReference type="ARBA" id="ARBA00023136"/>
    </source>
</evidence>
<gene>
    <name evidence="9" type="ORF">BUY44_04635</name>
    <name evidence="10" type="ORF">BUY47_02950</name>
    <name evidence="11" type="ORF">BUY48_05360</name>
</gene>
<dbReference type="EMBL" id="PYZI01000002">
    <property type="protein sequence ID" value="PTF14975.1"/>
    <property type="molecule type" value="Genomic_DNA"/>
</dbReference>
<keyword evidence="12" id="KW-1185">Reference proteome</keyword>
<protein>
    <submittedName>
        <fullName evidence="11">DedA family protein</fullName>
    </submittedName>
</protein>
<dbReference type="Proteomes" id="UP000243350">
    <property type="component" value="Unassembled WGS sequence"/>
</dbReference>
<dbReference type="GeneID" id="48887094"/>
<dbReference type="Proteomes" id="UP000242547">
    <property type="component" value="Unassembled WGS sequence"/>
</dbReference>
<dbReference type="Pfam" id="PF09335">
    <property type="entry name" value="VTT_dom"/>
    <property type="match status" value="1"/>
</dbReference>
<dbReference type="Proteomes" id="UP000242088">
    <property type="component" value="Unassembled WGS sequence"/>
</dbReference>
<comment type="subcellular location">
    <subcellularLocation>
        <location evidence="1">Cell membrane</location>
        <topology evidence="1">Multi-pass membrane protein</topology>
    </subcellularLocation>
</comment>
<dbReference type="OrthoDB" id="9813426at2"/>
<evidence type="ECO:0000313" key="14">
    <source>
        <dbReference type="Proteomes" id="UP000243350"/>
    </source>
</evidence>
<evidence type="ECO:0000256" key="4">
    <source>
        <dbReference type="ARBA" id="ARBA00022692"/>
    </source>
</evidence>
<evidence type="ECO:0000313" key="9">
    <source>
        <dbReference type="EMBL" id="PTE73740.1"/>
    </source>
</evidence>
<proteinExistence type="inferred from homology"/>
<evidence type="ECO:0000256" key="2">
    <source>
        <dbReference type="ARBA" id="ARBA00010792"/>
    </source>
</evidence>
<evidence type="ECO:0000313" key="11">
    <source>
        <dbReference type="EMBL" id="PTF15822.1"/>
    </source>
</evidence>
<reference evidence="10" key="2">
    <citation type="submission" date="2018-03" db="EMBL/GenBank/DDBJ databases">
        <authorList>
            <person name="Naushad S."/>
        </authorList>
    </citation>
    <scope>NUCLEOTIDE SEQUENCE</scope>
    <source>
        <strain evidence="10">SNUC 1409</strain>
    </source>
</reference>
<sequence>MEQLITDFISRWGYTAIFILILLENVLPVVPSEIILTFAGLMSVKSGLSIPVLFLISTIASLIGLLILYYICRLINEESIYRFVDKHGKWFKLKGKDVKRANDWFKRYGSWAVLLCRFIPVLRVLITIPAGINKMNIVQFMTLSLIGTTIWNFALILLGRLLSDSFDALMAGLHTYSYFMYIIIILAVLYLVYRIFFKNRKRGVK</sequence>
<feature type="transmembrane region" description="Helical" evidence="7">
    <location>
        <begin position="48"/>
        <end position="71"/>
    </location>
</feature>
<feature type="transmembrane region" description="Helical" evidence="7">
    <location>
        <begin position="178"/>
        <end position="197"/>
    </location>
</feature>
<organism evidence="11 14">
    <name type="scientific">Staphylococcus devriesei</name>
    <dbReference type="NCBI Taxonomy" id="586733"/>
    <lineage>
        <taxon>Bacteria</taxon>
        <taxon>Bacillati</taxon>
        <taxon>Bacillota</taxon>
        <taxon>Bacilli</taxon>
        <taxon>Bacillales</taxon>
        <taxon>Staphylococcaceae</taxon>
        <taxon>Staphylococcus</taxon>
    </lineage>
</organism>
<reference evidence="11" key="3">
    <citation type="submission" date="2018-03" db="EMBL/GenBank/DDBJ databases">
        <authorList>
            <person name="Keele B.F."/>
        </authorList>
    </citation>
    <scope>NUCLEOTIDE SEQUENCE</scope>
    <source>
        <strain evidence="11">SNUC 4143</strain>
        <strain evidence="9">SNUC 761</strain>
    </source>
</reference>
<evidence type="ECO:0000256" key="7">
    <source>
        <dbReference type="SAM" id="Phobius"/>
    </source>
</evidence>
<comment type="similarity">
    <text evidence="2">Belongs to the DedA family.</text>
</comment>
<evidence type="ECO:0000313" key="13">
    <source>
        <dbReference type="Proteomes" id="UP000242547"/>
    </source>
</evidence>
<comment type="caution">
    <text evidence="11">The sequence shown here is derived from an EMBL/GenBank/DDBJ whole genome shotgun (WGS) entry which is preliminary data.</text>
</comment>
<dbReference type="AlphaFoldDB" id="A0A2K4DQ80"/>
<dbReference type="InterPro" id="IPR032816">
    <property type="entry name" value="VTT_dom"/>
</dbReference>
<keyword evidence="4 7" id="KW-0812">Transmembrane</keyword>
<evidence type="ECO:0000256" key="3">
    <source>
        <dbReference type="ARBA" id="ARBA00022475"/>
    </source>
</evidence>
<dbReference type="EMBL" id="PYZL01000020">
    <property type="protein sequence ID" value="PTE73740.1"/>
    <property type="molecule type" value="Genomic_DNA"/>
</dbReference>
<evidence type="ECO:0000256" key="5">
    <source>
        <dbReference type="ARBA" id="ARBA00022989"/>
    </source>
</evidence>
<evidence type="ECO:0000313" key="10">
    <source>
        <dbReference type="EMBL" id="PTF14975.1"/>
    </source>
</evidence>
<name>A0A2K4DQ80_9STAP</name>
<dbReference type="GO" id="GO:0005886">
    <property type="term" value="C:plasma membrane"/>
    <property type="evidence" value="ECO:0007669"/>
    <property type="project" value="UniProtKB-SubCell"/>
</dbReference>
<dbReference type="PANTHER" id="PTHR42709">
    <property type="entry name" value="ALKALINE PHOSPHATASE LIKE PROTEIN"/>
    <property type="match status" value="1"/>
</dbReference>
<feature type="transmembrane region" description="Helical" evidence="7">
    <location>
        <begin position="12"/>
        <end position="36"/>
    </location>
</feature>
<accession>A0A2K4DQ80</accession>
<keyword evidence="6 7" id="KW-0472">Membrane</keyword>
<evidence type="ECO:0000256" key="1">
    <source>
        <dbReference type="ARBA" id="ARBA00004651"/>
    </source>
</evidence>
<keyword evidence="5 7" id="KW-1133">Transmembrane helix</keyword>
<feature type="domain" description="VTT" evidence="8">
    <location>
        <begin position="30"/>
        <end position="160"/>
    </location>
</feature>
<keyword evidence="3" id="KW-1003">Cell membrane</keyword>